<dbReference type="InterPro" id="IPR011006">
    <property type="entry name" value="CheY-like_superfamily"/>
</dbReference>
<keyword evidence="6" id="KW-0812">Transmembrane</keyword>
<reference evidence="17 18" key="1">
    <citation type="submission" date="2016-10" db="EMBL/GenBank/DDBJ databases">
        <title>Updated version of Genome Assembly of Janthinobacterium lividum ERGS5:01.</title>
        <authorList>
            <person name="Kumar R."/>
            <person name="Acharya V."/>
            <person name="Singh D."/>
        </authorList>
    </citation>
    <scope>NUCLEOTIDE SEQUENCE [LARGE SCALE GENOMIC DNA]</scope>
    <source>
        <strain evidence="17 18">ERGS5:01</strain>
    </source>
</reference>
<dbReference type="InterPro" id="IPR001789">
    <property type="entry name" value="Sig_transdc_resp-reg_receiver"/>
</dbReference>
<dbReference type="InterPro" id="IPR008207">
    <property type="entry name" value="Sig_transdc_His_kin_Hpt_dom"/>
</dbReference>
<evidence type="ECO:0000259" key="15">
    <source>
        <dbReference type="PROSITE" id="PS50110"/>
    </source>
</evidence>
<evidence type="ECO:0000256" key="7">
    <source>
        <dbReference type="ARBA" id="ARBA00022741"/>
    </source>
</evidence>
<evidence type="ECO:0000256" key="8">
    <source>
        <dbReference type="ARBA" id="ARBA00022840"/>
    </source>
</evidence>
<comment type="catalytic activity">
    <reaction evidence="1">
        <text>ATP + protein L-histidine = ADP + protein N-phospho-L-histidine.</text>
        <dbReference type="EC" id="2.7.13.3"/>
    </reaction>
</comment>
<evidence type="ECO:0000256" key="12">
    <source>
        <dbReference type="PROSITE-ProRule" id="PRU00110"/>
    </source>
</evidence>
<keyword evidence="9" id="KW-1133">Transmembrane helix</keyword>
<dbReference type="InterPro" id="IPR036890">
    <property type="entry name" value="HATPase_C_sf"/>
</dbReference>
<dbReference type="GO" id="GO:0005524">
    <property type="term" value="F:ATP binding"/>
    <property type="evidence" value="ECO:0007669"/>
    <property type="project" value="UniProtKB-KW"/>
</dbReference>
<dbReference type="PROSITE" id="PS50110">
    <property type="entry name" value="RESPONSE_REGULATORY"/>
    <property type="match status" value="1"/>
</dbReference>
<dbReference type="PROSITE" id="PS50894">
    <property type="entry name" value="HPT"/>
    <property type="match status" value="1"/>
</dbReference>
<evidence type="ECO:0000256" key="5">
    <source>
        <dbReference type="ARBA" id="ARBA00022553"/>
    </source>
</evidence>
<evidence type="ECO:0000256" key="9">
    <source>
        <dbReference type="ARBA" id="ARBA00022989"/>
    </source>
</evidence>
<dbReference type="InterPro" id="IPR036641">
    <property type="entry name" value="HPT_dom_sf"/>
</dbReference>
<proteinExistence type="predicted"/>
<keyword evidence="5 13" id="KW-0597">Phosphoprotein</keyword>
<evidence type="ECO:0000259" key="14">
    <source>
        <dbReference type="PROSITE" id="PS50109"/>
    </source>
</evidence>
<keyword evidence="4" id="KW-1003">Cell membrane</keyword>
<evidence type="ECO:0000313" key="17">
    <source>
        <dbReference type="EMBL" id="OFJ47152.1"/>
    </source>
</evidence>
<keyword evidence="7" id="KW-0547">Nucleotide-binding</keyword>
<dbReference type="Gene3D" id="3.40.50.2300">
    <property type="match status" value="1"/>
</dbReference>
<dbReference type="Pfam" id="PF00072">
    <property type="entry name" value="Response_reg"/>
    <property type="match status" value="1"/>
</dbReference>
<keyword evidence="11" id="KW-0472">Membrane</keyword>
<evidence type="ECO:0000256" key="3">
    <source>
        <dbReference type="ARBA" id="ARBA00012438"/>
    </source>
</evidence>
<dbReference type="InterPro" id="IPR003594">
    <property type="entry name" value="HATPase_dom"/>
</dbReference>
<dbReference type="Gene3D" id="1.20.120.160">
    <property type="entry name" value="HPT domain"/>
    <property type="match status" value="1"/>
</dbReference>
<evidence type="ECO:0000256" key="10">
    <source>
        <dbReference type="ARBA" id="ARBA00023012"/>
    </source>
</evidence>
<comment type="subcellular location">
    <subcellularLocation>
        <location evidence="2">Cell membrane</location>
        <topology evidence="2">Multi-pass membrane protein</topology>
    </subcellularLocation>
</comment>
<dbReference type="Pfam" id="PF02518">
    <property type="entry name" value="HATPase_c"/>
    <property type="match status" value="1"/>
</dbReference>
<evidence type="ECO:0000256" key="1">
    <source>
        <dbReference type="ARBA" id="ARBA00000085"/>
    </source>
</evidence>
<feature type="domain" description="Response regulatory" evidence="15">
    <location>
        <begin position="131"/>
        <end position="245"/>
    </location>
</feature>
<evidence type="ECO:0000256" key="11">
    <source>
        <dbReference type="ARBA" id="ARBA00023136"/>
    </source>
</evidence>
<dbReference type="SMART" id="SM00448">
    <property type="entry name" value="REC"/>
    <property type="match status" value="1"/>
</dbReference>
<keyword evidence="10" id="KW-0902">Two-component regulatory system</keyword>
<feature type="domain" description="HPt" evidence="16">
    <location>
        <begin position="259"/>
        <end position="350"/>
    </location>
</feature>
<dbReference type="CDD" id="cd17546">
    <property type="entry name" value="REC_hyHK_CKI1_RcsC-like"/>
    <property type="match status" value="1"/>
</dbReference>
<dbReference type="SUPFAM" id="SSF55874">
    <property type="entry name" value="ATPase domain of HSP90 chaperone/DNA topoisomerase II/histidine kinase"/>
    <property type="match status" value="1"/>
</dbReference>
<dbReference type="GO" id="GO:0005886">
    <property type="term" value="C:plasma membrane"/>
    <property type="evidence" value="ECO:0007669"/>
    <property type="project" value="UniProtKB-SubCell"/>
</dbReference>
<dbReference type="PRINTS" id="PR00344">
    <property type="entry name" value="BCTRLSENSOR"/>
</dbReference>
<evidence type="ECO:0000256" key="4">
    <source>
        <dbReference type="ARBA" id="ARBA00022475"/>
    </source>
</evidence>
<dbReference type="EMBL" id="MAQB02000008">
    <property type="protein sequence ID" value="OFJ47152.1"/>
    <property type="molecule type" value="Genomic_DNA"/>
</dbReference>
<comment type="caution">
    <text evidence="17">The sequence shown here is derived from an EMBL/GenBank/DDBJ whole genome shotgun (WGS) entry which is preliminary data.</text>
</comment>
<name>A0A1E8PLC4_9BURK</name>
<feature type="domain" description="Histidine kinase" evidence="14">
    <location>
        <begin position="1"/>
        <end position="102"/>
    </location>
</feature>
<keyword evidence="8" id="KW-0067">ATP-binding</keyword>
<evidence type="ECO:0000256" key="2">
    <source>
        <dbReference type="ARBA" id="ARBA00004651"/>
    </source>
</evidence>
<accession>A0A1E8PLC4</accession>
<feature type="modified residue" description="Phosphohistidine" evidence="12">
    <location>
        <position position="298"/>
    </location>
</feature>
<evidence type="ECO:0000256" key="13">
    <source>
        <dbReference type="PROSITE-ProRule" id="PRU00169"/>
    </source>
</evidence>
<dbReference type="SMART" id="SM00387">
    <property type="entry name" value="HATPase_c"/>
    <property type="match status" value="1"/>
</dbReference>
<evidence type="ECO:0000313" key="18">
    <source>
        <dbReference type="Proteomes" id="UP000092634"/>
    </source>
</evidence>
<dbReference type="InterPro" id="IPR004358">
    <property type="entry name" value="Sig_transdc_His_kin-like_C"/>
</dbReference>
<evidence type="ECO:0000259" key="16">
    <source>
        <dbReference type="PROSITE" id="PS50894"/>
    </source>
</evidence>
<dbReference type="PANTHER" id="PTHR45339">
    <property type="entry name" value="HYBRID SIGNAL TRANSDUCTION HISTIDINE KINASE J"/>
    <property type="match status" value="1"/>
</dbReference>
<evidence type="ECO:0000256" key="6">
    <source>
        <dbReference type="ARBA" id="ARBA00022692"/>
    </source>
</evidence>
<dbReference type="Gene3D" id="3.30.565.10">
    <property type="entry name" value="Histidine kinase-like ATPase, C-terminal domain"/>
    <property type="match status" value="1"/>
</dbReference>
<dbReference type="GO" id="GO:0000155">
    <property type="term" value="F:phosphorelay sensor kinase activity"/>
    <property type="evidence" value="ECO:0007669"/>
    <property type="project" value="UniProtKB-ARBA"/>
</dbReference>
<dbReference type="SUPFAM" id="SSF47226">
    <property type="entry name" value="Histidine-containing phosphotransfer domain, HPT domain"/>
    <property type="match status" value="1"/>
</dbReference>
<dbReference type="InterPro" id="IPR005467">
    <property type="entry name" value="His_kinase_dom"/>
</dbReference>
<sequence>MTSNAVKFTELGAVALELEYNSEQQRLKLRVRDSGIGMSDDQLTMLFKPFSQADSSTARKYGGTGLGLHLVHQLATKMKGAVQVRSKLQQGAVFELEIHAPMVEQAGWVDSAPATLNAAREMAHDMLLSGHVLLAEDGPDNRLLIVSLLHRLGLTVEVVEDGAQAVQAALTGQFDLVLMDIQMPVMDGVQAATVLQGAGYGRPLVALTANVMQEDIEAYREAGFACSISKPIDVEVLARRLSQLLVQDISTAALGGLEDLPGYADIRRAFIDSLPASLQQLDAHLRQNSLHAAAELCHTLRGTGASFGYPGLSQLTAAIERAARAGNTDAARDAYAQLRALEELIDCKDC</sequence>
<protein>
    <recommendedName>
        <fullName evidence="3">histidine kinase</fullName>
        <ecNumber evidence="3">2.7.13.3</ecNumber>
    </recommendedName>
</protein>
<dbReference type="Pfam" id="PF01627">
    <property type="entry name" value="Hpt"/>
    <property type="match status" value="1"/>
</dbReference>
<dbReference type="PROSITE" id="PS50109">
    <property type="entry name" value="HIS_KIN"/>
    <property type="match status" value="1"/>
</dbReference>
<dbReference type="SUPFAM" id="SSF52172">
    <property type="entry name" value="CheY-like"/>
    <property type="match status" value="1"/>
</dbReference>
<dbReference type="EC" id="2.7.13.3" evidence="3"/>
<dbReference type="AlphaFoldDB" id="A0A1E8PLC4"/>
<dbReference type="Proteomes" id="UP000092634">
    <property type="component" value="Unassembled WGS sequence"/>
</dbReference>
<feature type="modified residue" description="4-aspartylphosphate" evidence="13">
    <location>
        <position position="180"/>
    </location>
</feature>
<organism evidence="17 18">
    <name type="scientific">Janthinobacterium lividum</name>
    <dbReference type="NCBI Taxonomy" id="29581"/>
    <lineage>
        <taxon>Bacteria</taxon>
        <taxon>Pseudomonadati</taxon>
        <taxon>Pseudomonadota</taxon>
        <taxon>Betaproteobacteria</taxon>
        <taxon>Burkholderiales</taxon>
        <taxon>Oxalobacteraceae</taxon>
        <taxon>Janthinobacterium</taxon>
    </lineage>
</organism>
<gene>
    <name evidence="17" type="ORF">BA896_022280</name>
</gene>
<dbReference type="PANTHER" id="PTHR45339:SF1">
    <property type="entry name" value="HYBRID SIGNAL TRANSDUCTION HISTIDINE KINASE J"/>
    <property type="match status" value="1"/>
</dbReference>